<evidence type="ECO:0000256" key="8">
    <source>
        <dbReference type="ARBA" id="ARBA00023116"/>
    </source>
</evidence>
<protein>
    <recommendedName>
        <fullName evidence="3 10">Ribonucleoside-diphosphate reductase</fullName>
        <ecNumber evidence="3 10">1.17.4.1</ecNumber>
    </recommendedName>
</protein>
<dbReference type="AlphaFoldDB" id="A0A8J4V2P7"/>
<evidence type="ECO:0000256" key="11">
    <source>
        <dbReference type="SAM" id="MobiDB-lite"/>
    </source>
</evidence>
<evidence type="ECO:0000256" key="1">
    <source>
        <dbReference type="ARBA" id="ARBA00010406"/>
    </source>
</evidence>
<dbReference type="PROSITE" id="PS00089">
    <property type="entry name" value="RIBORED_LARGE"/>
    <property type="match status" value="1"/>
</dbReference>
<accession>A0A8J4V2P7</accession>
<dbReference type="UniPathway" id="UPA00326"/>
<feature type="compositionally biased region" description="Low complexity" evidence="11">
    <location>
        <begin position="825"/>
        <end position="840"/>
    </location>
</feature>
<comment type="similarity">
    <text evidence="1 10">Belongs to the ribonucleoside diphosphate reductase large chain family.</text>
</comment>
<sequence length="864" mass="97234">MMRNDTKMFVVKRDGTKEPVLFDKITYRISYLCEMEPKLNLDIVDPAEVAQKVVSGVFPGVKTTELDNLAAETAAYMSTRHPDYGVLAARIAVSNLHKQTSNSFVETVNTQFHFINPKTNQPAPLVSQELYDLVHKYADKLESYIDYKRDFDYDFFGFKTLERSYLQRVNGQIIERPQHMLMRVSLGIHGDDLDAALETYDLLSQKLFTHATPTLFNSGTPNPQMSSCFLVQMKEDSIDGIYDTLKQCALISKSAGGIGIACHKIRASSSYIRGTNGTSNGIVPMLRVFNDTARYVDQGGGKRKGAFAVYLEPWHADIFEFIDLKKNHGKEEMRARDLFYALWVSDLFMERVEQNADWSLFCPNEAPGLAECHSEEFRKLYLQYEATPDLAKRVIKAQDLWFAILEAQIETGTPFILYKDACNSKSNQQNLGTISSSNLCTEIVQYTSPEEVAVCNLASIALPKYVVQKQGSTNPKEKEYDHQHLYEVTKVITKNLNKIIDRNYYPVPESKVSNMRHRPIGLGIQGLADVFIALRLPFDSTGAATLNREIAETIYFAALTASNELAAAHGAYETFEGSPASKGILQYDMWGVTPSPRWDWAKLKEKIKATGLRNSLLIAPMPTASTSQILGNNECFEPYTSNIYSRRVLAGEFTIVNKQLLTDLMELGLWSPEIKNQIILHRGSIQDIEEIPDDLKELYKTVWEIRQRTLIDMAAERGAFIDQSQSFNVFIAEPTFSKLTSMHFYSWKKGLKTGMYYLRTRPAADAIQFTVDQSMAVQSTPKPADSSQVIENSTPMKTPTRTPTRTPGGSVVSPLNKRISPIRFPLSQQSANSSTSTTPTAEEELAMYENMTCRREEGCLVCGS</sequence>
<dbReference type="EMBL" id="AJWJ01000002">
    <property type="protein sequence ID" value="KAF2078585.1"/>
    <property type="molecule type" value="Genomic_DNA"/>
</dbReference>
<feature type="region of interest" description="Disordered" evidence="11">
    <location>
        <begin position="779"/>
        <end position="814"/>
    </location>
</feature>
<evidence type="ECO:0000256" key="2">
    <source>
        <dbReference type="ARBA" id="ARBA00011771"/>
    </source>
</evidence>
<feature type="domain" description="ATP-cone" evidence="12">
    <location>
        <begin position="8"/>
        <end position="102"/>
    </location>
</feature>
<dbReference type="InterPro" id="IPR013346">
    <property type="entry name" value="NrdE_NrdA_C"/>
</dbReference>
<dbReference type="SUPFAM" id="SSF51998">
    <property type="entry name" value="PFL-like glycyl radical enzymes"/>
    <property type="match status" value="1"/>
</dbReference>
<dbReference type="NCBIfam" id="TIGR02506">
    <property type="entry name" value="NrdE_NrdA"/>
    <property type="match status" value="1"/>
</dbReference>
<evidence type="ECO:0000256" key="5">
    <source>
        <dbReference type="ARBA" id="ARBA00022741"/>
    </source>
</evidence>
<dbReference type="InterPro" id="IPR039718">
    <property type="entry name" value="Rrm1"/>
</dbReference>
<gene>
    <name evidence="13" type="ORF">CYY_000085</name>
</gene>
<evidence type="ECO:0000256" key="7">
    <source>
        <dbReference type="ARBA" id="ARBA00023002"/>
    </source>
</evidence>
<evidence type="ECO:0000256" key="4">
    <source>
        <dbReference type="ARBA" id="ARBA00022533"/>
    </source>
</evidence>
<keyword evidence="6 9" id="KW-0067">ATP-binding</keyword>
<dbReference type="GO" id="GO:0009263">
    <property type="term" value="P:deoxyribonucleotide biosynthetic process"/>
    <property type="evidence" value="ECO:0007669"/>
    <property type="project" value="UniProtKB-KW"/>
</dbReference>
<dbReference type="PRINTS" id="PR01183">
    <property type="entry name" value="RIBORDTASEM1"/>
</dbReference>
<dbReference type="InterPro" id="IPR008926">
    <property type="entry name" value="RNR_R1-su_N"/>
</dbReference>
<evidence type="ECO:0000256" key="6">
    <source>
        <dbReference type="ARBA" id="ARBA00022840"/>
    </source>
</evidence>
<comment type="subunit">
    <text evidence="2">Heterodimer of a large and a small subunit.</text>
</comment>
<dbReference type="InterPro" id="IPR000788">
    <property type="entry name" value="RNR_lg_C"/>
</dbReference>
<dbReference type="EC" id="1.17.4.1" evidence="3 10"/>
<keyword evidence="8 10" id="KW-0215">Deoxyribonucleotide synthesis</keyword>
<evidence type="ECO:0000313" key="13">
    <source>
        <dbReference type="EMBL" id="KAF2078585.1"/>
    </source>
</evidence>
<dbReference type="OrthoDB" id="3000483at2759"/>
<evidence type="ECO:0000256" key="10">
    <source>
        <dbReference type="RuleBase" id="RU003410"/>
    </source>
</evidence>
<keyword evidence="4" id="KW-0021">Allosteric enzyme</keyword>
<feature type="compositionally biased region" description="Polar residues" evidence="11">
    <location>
        <begin position="779"/>
        <end position="793"/>
    </location>
</feature>
<comment type="function">
    <text evidence="10">Provides the precursors necessary for DNA synthesis. Catalyzes the biosynthesis of deoxyribonucleotides from the corresponding ribonucleotides.</text>
</comment>
<dbReference type="PROSITE" id="PS51161">
    <property type="entry name" value="ATP_CONE"/>
    <property type="match status" value="1"/>
</dbReference>
<evidence type="ECO:0000313" key="14">
    <source>
        <dbReference type="Proteomes" id="UP000695562"/>
    </source>
</evidence>
<name>A0A8J4V2P7_9MYCE</name>
<comment type="caution">
    <text evidence="13">The sequence shown here is derived from an EMBL/GenBank/DDBJ whole genome shotgun (WGS) entry which is preliminary data.</text>
</comment>
<dbReference type="Pfam" id="PF02867">
    <property type="entry name" value="Ribonuc_red_lgC"/>
    <property type="match status" value="1"/>
</dbReference>
<evidence type="ECO:0000256" key="9">
    <source>
        <dbReference type="PROSITE-ProRule" id="PRU00492"/>
    </source>
</evidence>
<dbReference type="InterPro" id="IPR013509">
    <property type="entry name" value="RNR_lsu_N"/>
</dbReference>
<dbReference type="PANTHER" id="PTHR11573">
    <property type="entry name" value="RIBONUCLEOSIDE-DIPHOSPHATE REDUCTASE LARGE CHAIN"/>
    <property type="match status" value="1"/>
</dbReference>
<dbReference type="InterPro" id="IPR005144">
    <property type="entry name" value="ATP-cone_dom"/>
</dbReference>
<evidence type="ECO:0000256" key="3">
    <source>
        <dbReference type="ARBA" id="ARBA00012274"/>
    </source>
</evidence>
<feature type="compositionally biased region" description="Low complexity" evidence="11">
    <location>
        <begin position="794"/>
        <end position="807"/>
    </location>
</feature>
<dbReference type="PANTHER" id="PTHR11573:SF6">
    <property type="entry name" value="RIBONUCLEOSIDE-DIPHOSPHATE REDUCTASE LARGE SUBUNIT"/>
    <property type="match status" value="1"/>
</dbReference>
<keyword evidence="5 9" id="KW-0547">Nucleotide-binding</keyword>
<keyword evidence="14" id="KW-1185">Reference proteome</keyword>
<dbReference type="GO" id="GO:0004748">
    <property type="term" value="F:ribonucleoside-diphosphate reductase activity, thioredoxin disulfide as acceptor"/>
    <property type="evidence" value="ECO:0007669"/>
    <property type="project" value="UniProtKB-EC"/>
</dbReference>
<evidence type="ECO:0000259" key="12">
    <source>
        <dbReference type="PROSITE" id="PS51161"/>
    </source>
</evidence>
<feature type="region of interest" description="Disordered" evidence="11">
    <location>
        <begin position="824"/>
        <end position="843"/>
    </location>
</feature>
<organism evidence="13 14">
    <name type="scientific">Polysphondylium violaceum</name>
    <dbReference type="NCBI Taxonomy" id="133409"/>
    <lineage>
        <taxon>Eukaryota</taxon>
        <taxon>Amoebozoa</taxon>
        <taxon>Evosea</taxon>
        <taxon>Eumycetozoa</taxon>
        <taxon>Dictyostelia</taxon>
        <taxon>Dictyosteliales</taxon>
        <taxon>Dictyosteliaceae</taxon>
        <taxon>Polysphondylium</taxon>
    </lineage>
</organism>
<reference evidence="13" key="1">
    <citation type="submission" date="2020-01" db="EMBL/GenBank/DDBJ databases">
        <title>Development of genomics and gene disruption for Polysphondylium violaceum indicates a role for the polyketide synthase stlB in stalk morphogenesis.</title>
        <authorList>
            <person name="Narita B."/>
            <person name="Kawabe Y."/>
            <person name="Kin K."/>
            <person name="Saito T."/>
            <person name="Gibbs R."/>
            <person name="Kuspa A."/>
            <person name="Muzny D."/>
            <person name="Queller D."/>
            <person name="Richards S."/>
            <person name="Strassman J."/>
            <person name="Sucgang R."/>
            <person name="Worley K."/>
            <person name="Schaap P."/>
        </authorList>
    </citation>
    <scope>NUCLEOTIDE SEQUENCE</scope>
    <source>
        <strain evidence="13">QSvi11</strain>
    </source>
</reference>
<dbReference type="SUPFAM" id="SSF48168">
    <property type="entry name" value="R1 subunit of ribonucleotide reductase, N-terminal domain"/>
    <property type="match status" value="1"/>
</dbReference>
<dbReference type="Pfam" id="PF03477">
    <property type="entry name" value="ATP-cone"/>
    <property type="match status" value="1"/>
</dbReference>
<proteinExistence type="inferred from homology"/>
<dbReference type="CDD" id="cd01679">
    <property type="entry name" value="RNR_I"/>
    <property type="match status" value="1"/>
</dbReference>
<comment type="catalytic activity">
    <reaction evidence="10">
        <text>a 2'-deoxyribonucleoside 5'-diphosphate + [thioredoxin]-disulfide + H2O = a ribonucleoside 5'-diphosphate + [thioredoxin]-dithiol</text>
        <dbReference type="Rhea" id="RHEA:23252"/>
        <dbReference type="Rhea" id="RHEA-COMP:10698"/>
        <dbReference type="Rhea" id="RHEA-COMP:10700"/>
        <dbReference type="ChEBI" id="CHEBI:15377"/>
        <dbReference type="ChEBI" id="CHEBI:29950"/>
        <dbReference type="ChEBI" id="CHEBI:50058"/>
        <dbReference type="ChEBI" id="CHEBI:57930"/>
        <dbReference type="ChEBI" id="CHEBI:73316"/>
        <dbReference type="EC" id="1.17.4.1"/>
    </reaction>
</comment>
<dbReference type="Gene3D" id="3.20.70.20">
    <property type="match status" value="1"/>
</dbReference>
<dbReference type="GO" id="GO:0005971">
    <property type="term" value="C:ribonucleoside-diphosphate reductase complex"/>
    <property type="evidence" value="ECO:0007669"/>
    <property type="project" value="TreeGrafter"/>
</dbReference>
<dbReference type="Pfam" id="PF00317">
    <property type="entry name" value="Ribonuc_red_lgN"/>
    <property type="match status" value="1"/>
</dbReference>
<dbReference type="Proteomes" id="UP000695562">
    <property type="component" value="Unassembled WGS sequence"/>
</dbReference>
<dbReference type="GO" id="GO:0005524">
    <property type="term" value="F:ATP binding"/>
    <property type="evidence" value="ECO:0007669"/>
    <property type="project" value="UniProtKB-UniRule"/>
</dbReference>
<dbReference type="FunFam" id="3.20.70.20:FF:000010">
    <property type="entry name" value="Ribonucleoside-diphosphate reductase"/>
    <property type="match status" value="1"/>
</dbReference>
<keyword evidence="7 10" id="KW-0560">Oxidoreductase</keyword>